<evidence type="ECO:0000313" key="3">
    <source>
        <dbReference type="Proteomes" id="UP000298513"/>
    </source>
</evidence>
<sequence>MATTTHHVLTTASTVTCGNGLPQGMPPPPVAPGLVTTTSTAVLKVDGHPVLRKTDITSATSVNCLAPSPAKKCTKVQAVTTGESTKLKARGSGVMLDTLTGTTDGTLPPAPTGLGAKAGQTKLRSA</sequence>
<feature type="region of interest" description="Disordered" evidence="1">
    <location>
        <begin position="99"/>
        <end position="126"/>
    </location>
</feature>
<feature type="compositionally biased region" description="Low complexity" evidence="1">
    <location>
        <begin position="99"/>
        <end position="115"/>
    </location>
</feature>
<keyword evidence="3" id="KW-1185">Reference proteome</keyword>
<dbReference type="EMBL" id="SRRU01000003">
    <property type="protein sequence ID" value="TGN84639.1"/>
    <property type="molecule type" value="Genomic_DNA"/>
</dbReference>
<accession>A0A4Z1DKF9</accession>
<gene>
    <name evidence="2" type="ORF">E5082_09630</name>
</gene>
<protein>
    <submittedName>
        <fullName evidence="2">Uncharacterized protein</fullName>
    </submittedName>
</protein>
<reference evidence="2 3" key="1">
    <citation type="submission" date="2019-04" db="EMBL/GenBank/DDBJ databases">
        <title>Streptomyces sp. nov. Bv016 isolated from bark of Buahinia variegata.</title>
        <authorList>
            <person name="Kanchanasin P."/>
            <person name="Tanasupawat S."/>
            <person name="Yuki M."/>
            <person name="Kudo T."/>
        </authorList>
    </citation>
    <scope>NUCLEOTIDE SEQUENCE [LARGE SCALE GENOMIC DNA]</scope>
    <source>
        <strain evidence="2 3">JCM 4765</strain>
    </source>
</reference>
<evidence type="ECO:0000313" key="2">
    <source>
        <dbReference type="EMBL" id="TGN84639.1"/>
    </source>
</evidence>
<name>A0A4Z1DKF9_STRGP</name>
<organism evidence="2 3">
    <name type="scientific">Streptomyces griseoluteus</name>
    <dbReference type="NCBI Taxonomy" id="29306"/>
    <lineage>
        <taxon>Bacteria</taxon>
        <taxon>Bacillati</taxon>
        <taxon>Actinomycetota</taxon>
        <taxon>Actinomycetes</taxon>
        <taxon>Kitasatosporales</taxon>
        <taxon>Streptomycetaceae</taxon>
        <taxon>Streptomyces</taxon>
    </lineage>
</organism>
<dbReference type="RefSeq" id="WP_135790862.1">
    <property type="nucleotide sequence ID" value="NZ_BNBQ01000003.1"/>
</dbReference>
<evidence type="ECO:0000256" key="1">
    <source>
        <dbReference type="SAM" id="MobiDB-lite"/>
    </source>
</evidence>
<dbReference type="AlphaFoldDB" id="A0A4Z1DKF9"/>
<comment type="caution">
    <text evidence="2">The sequence shown here is derived from an EMBL/GenBank/DDBJ whole genome shotgun (WGS) entry which is preliminary data.</text>
</comment>
<proteinExistence type="predicted"/>
<dbReference type="Proteomes" id="UP000298513">
    <property type="component" value="Unassembled WGS sequence"/>
</dbReference>
<dbReference type="GeneID" id="91530179"/>